<dbReference type="PANTHER" id="PTHR30383:SF5">
    <property type="entry name" value="SGNH HYDROLASE-TYPE ESTERASE DOMAIN-CONTAINING PROTEIN"/>
    <property type="match status" value="1"/>
</dbReference>
<feature type="region of interest" description="Disordered" evidence="1">
    <location>
        <begin position="52"/>
        <end position="72"/>
    </location>
</feature>
<proteinExistence type="predicted"/>
<comment type="caution">
    <text evidence="3">The sequence shown here is derived from an EMBL/GenBank/DDBJ whole genome shotgun (WGS) entry which is preliminary data.</text>
</comment>
<dbReference type="GO" id="GO:0004622">
    <property type="term" value="F:phosphatidylcholine lysophospholipase activity"/>
    <property type="evidence" value="ECO:0007669"/>
    <property type="project" value="TreeGrafter"/>
</dbReference>
<reference evidence="3 4" key="1">
    <citation type="submission" date="2010-03" db="EMBL/GenBank/DDBJ databases">
        <authorList>
            <person name="Glass J.I."/>
            <person name="Benders G.A."/>
            <person name="Durkin A.S."/>
            <person name="Farmerie W.G."/>
            <person name="Hlavinka K."/>
            <person name="Hostetler J."/>
            <person name="Jackson J."/>
            <person name="May M.A."/>
            <person name="Miller R.H."/>
            <person name="Paralanov V."/>
            <person name="Radune D."/>
            <person name="Szczypinski B."/>
            <person name="Brown D.R."/>
        </authorList>
    </citation>
    <scope>NUCLEOTIDE SEQUENCE [LARGE SCALE GENOMIC DNA]</scope>
    <source>
        <strain evidence="3 4">A21JP2</strain>
    </source>
</reference>
<dbReference type="SUPFAM" id="SSF52266">
    <property type="entry name" value="SGNH hydrolase"/>
    <property type="match status" value="1"/>
</dbReference>
<dbReference type="InterPro" id="IPR036514">
    <property type="entry name" value="SGNH_hydro_sf"/>
</dbReference>
<keyword evidence="2" id="KW-0732">Signal</keyword>
<dbReference type="Pfam" id="PF00657">
    <property type="entry name" value="Lipase_GDSL"/>
    <property type="match status" value="1"/>
</dbReference>
<name>D4XVR8_9BACT</name>
<sequence>MKNKKAILSILALSTLAASVAFVASCGSSQSLPSGGNLEAAKSSEVNDLGKPIIPSENKNGTNLENNSNNAPELDKAVTIPDFRKNSELLITAEQKINYVSIGDSISAGFDGTLDADYKGKIDADGTISGLSYASFLARALNVDNRVESFNNYAISGTTLLDWITVLNANSPEQRTVSIEHLKSIFGNDYEKVLKEINANLRKANLITLNLGANDFLEQFIKSLKDNNIFDELSKMTNKDFAIGPIITKTKGILDDTIKVMTARMVEFSRQLKLIAPKANINIVSYPMPFIKMKNLIDQLTASIDSQLNFSLSEFLLAQINDTIKTVAQRSEINYIQAYNPTYWAKNSDKLSSIYFDIHPNTFGYKKMALDIYLKITNNFLKVNEFNKLGDFDFDAKYIEKDALSVNYQVEVKNYQETIKKVFGTSTQNFLDTESDSEKLIKPIRSSSNFGKRIEKLAGTYRGMANNFFDFVMTSDFYKELDPNSVLKNFLYKNDKAALNEFISWFLGSEYLQNVFKEAQAKLEELAKNNPENKITSKDLQSAFMGAVFSNDSLFKLLKSFVTSNFIKNHGQDFAKTINLLLLGPAGDKIYQLIIDKIPSILKAGINQASLDENKIKEAITKVVPKQKVFNLVTLFLENIAKNQDKFKNAQNLDQLVNTLLSLPEIKTNVTKFVKDIISNPELKTLLVPIIKKIITSNDLNWLVKDVKNLDKLLNNAYDLIILVDKQTDLSTELVSSLFSNISTKGIDPKNWDLITGVKNSFLKKWAGSFEKNIVQIIKEASKSKLFSESKDDLKIIFKNLLNHVKNDNFLATFILKALPESQKSQIFEYFESEEMFKKVISKIVNNDNFNGIIDEFIAKVLDSTQDFNNVSTFNDILKVILTKIDFDKVKNNTKNLVTTFIKDEDVKRVFKNFLVHTLAKYGFDKSNPDNNNFINDFVKDLDKLYKYFELDKHVIDVLFEQIKLAQKSDDPIKILKNIPSEILSSLSKEINANPLEFIKKIFKYDTFNKNKKGFANLIKSVYKTISHNLDYNALFKQATNWNPEIAKWIDNEELASFVTKITNNQDFNNIVNKTIDLLVLDQAWLDKAKNINDVLNHVFASEQFKNNIKNDFKNLVKLIIDSLPNSLDKTITKVLKNYLLTLNINVDENLKPELVSKIITSFYQSLQTNNSLEELSEKLANALIESKNINEFSTKSSQQLISVVSKNLVTFLRLLTNNLDKVQANNLKDIFSKLTTHFLSETNVENITSLLVPASLLNNYGISDSSKLKLESKTLFLKPEFKEKVNKLLENFFKNISQFKNQNSDIEFIGTLLKNEEFNTALKELSSLTFDELVQKESLVDTFNAVFKRFSKNQLSWLFKNINNSDVVIQTFSKDFFEALKTTQLHKKSIESIFNKLKTLNYKGKSFNDILAETAISILDNEESLVQFVEKILKSDTIKKNEKLLSKLFINLLDKFSTDDQLFNLVYSFIPANVSNELNTYVGKENIYKLVKEVLQNIKFREIIATSLDKISKNTSSLNNPKKFSDLINYVLENVDFKAQKEDIKSFIDGLLKSENTKDIIKNILNRYI</sequence>
<accession>D4XVR8</accession>
<evidence type="ECO:0000313" key="3">
    <source>
        <dbReference type="EMBL" id="EFF41552.1"/>
    </source>
</evidence>
<dbReference type="PANTHER" id="PTHR30383">
    <property type="entry name" value="THIOESTERASE 1/PROTEASE 1/LYSOPHOSPHOLIPASE L1"/>
    <property type="match status" value="1"/>
</dbReference>
<dbReference type="Proteomes" id="UP000004757">
    <property type="component" value="Unassembled WGS sequence"/>
</dbReference>
<protein>
    <submittedName>
        <fullName evidence="3">GDSL-like protein</fullName>
    </submittedName>
</protein>
<dbReference type="RefSeq" id="WP_005683460.1">
    <property type="nucleotide sequence ID" value="NZ_ADNC01000011.1"/>
</dbReference>
<dbReference type="Gene3D" id="3.40.50.1110">
    <property type="entry name" value="SGNH hydrolase"/>
    <property type="match status" value="1"/>
</dbReference>
<dbReference type="OrthoDB" id="399880at2"/>
<dbReference type="PROSITE" id="PS51257">
    <property type="entry name" value="PROKAR_LIPOPROTEIN"/>
    <property type="match status" value="1"/>
</dbReference>
<evidence type="ECO:0000256" key="2">
    <source>
        <dbReference type="SAM" id="SignalP"/>
    </source>
</evidence>
<evidence type="ECO:0000256" key="1">
    <source>
        <dbReference type="SAM" id="MobiDB-lite"/>
    </source>
</evidence>
<organism evidence="3 4">
    <name type="scientific">Mycoplasmopsis alligatoris A21JP2</name>
    <dbReference type="NCBI Taxonomy" id="747682"/>
    <lineage>
        <taxon>Bacteria</taxon>
        <taxon>Bacillati</taxon>
        <taxon>Mycoplasmatota</taxon>
        <taxon>Mycoplasmoidales</taxon>
        <taxon>Metamycoplasmataceae</taxon>
        <taxon>Mycoplasmopsis</taxon>
    </lineage>
</organism>
<gene>
    <name evidence="3" type="ORF">MALL_0204</name>
</gene>
<evidence type="ECO:0000313" key="4">
    <source>
        <dbReference type="Proteomes" id="UP000004757"/>
    </source>
</evidence>
<dbReference type="CDD" id="cd00229">
    <property type="entry name" value="SGNH_hydrolase"/>
    <property type="match status" value="1"/>
</dbReference>
<feature type="signal peptide" evidence="2">
    <location>
        <begin position="1"/>
        <end position="23"/>
    </location>
</feature>
<dbReference type="InterPro" id="IPR001087">
    <property type="entry name" value="GDSL"/>
</dbReference>
<dbReference type="InterPro" id="IPR051532">
    <property type="entry name" value="Ester_Hydrolysis_Enzymes"/>
</dbReference>
<feature type="compositionally biased region" description="Polar residues" evidence="1">
    <location>
        <begin position="57"/>
        <end position="71"/>
    </location>
</feature>
<feature type="chain" id="PRO_5003066378" evidence="2">
    <location>
        <begin position="24"/>
        <end position="1570"/>
    </location>
</feature>
<keyword evidence="4" id="KW-1185">Reference proteome</keyword>
<dbReference type="eggNOG" id="COG2755">
    <property type="taxonomic scope" value="Bacteria"/>
</dbReference>
<dbReference type="STRING" id="747682.MALL_0204"/>
<dbReference type="EMBL" id="ADNC01000011">
    <property type="protein sequence ID" value="EFF41552.1"/>
    <property type="molecule type" value="Genomic_DNA"/>
</dbReference>